<dbReference type="RefSeq" id="WP_341696106.1">
    <property type="nucleotide sequence ID" value="NZ_JBBYHR010000003.1"/>
</dbReference>
<gene>
    <name evidence="2" type="ORF">AAEO56_05895</name>
</gene>
<dbReference type="InterPro" id="IPR013783">
    <property type="entry name" value="Ig-like_fold"/>
</dbReference>
<organism evidence="2 3">
    <name type="scientific">Flavobacterium arundinis</name>
    <dbReference type="NCBI Taxonomy" id="3139143"/>
    <lineage>
        <taxon>Bacteria</taxon>
        <taxon>Pseudomonadati</taxon>
        <taxon>Bacteroidota</taxon>
        <taxon>Flavobacteriia</taxon>
        <taxon>Flavobacteriales</taxon>
        <taxon>Flavobacteriaceae</taxon>
        <taxon>Flavobacterium</taxon>
    </lineage>
</organism>
<dbReference type="PROSITE" id="PS50853">
    <property type="entry name" value="FN3"/>
    <property type="match status" value="1"/>
</dbReference>
<dbReference type="InterPro" id="IPR011432">
    <property type="entry name" value="Shr-like_HID"/>
</dbReference>
<name>A0ABU9HW61_9FLAO</name>
<evidence type="ECO:0000313" key="2">
    <source>
        <dbReference type="EMBL" id="MEL1243787.1"/>
    </source>
</evidence>
<dbReference type="SUPFAM" id="SSF49265">
    <property type="entry name" value="Fibronectin type III"/>
    <property type="match status" value="1"/>
</dbReference>
<protein>
    <submittedName>
        <fullName evidence="2">T9SS sorting signal type C domain-containing protein</fullName>
    </submittedName>
</protein>
<dbReference type="EMBL" id="JBBYHR010000003">
    <property type="protein sequence ID" value="MEL1243787.1"/>
    <property type="molecule type" value="Genomic_DNA"/>
</dbReference>
<dbReference type="InterPro" id="IPR036116">
    <property type="entry name" value="FN3_sf"/>
</dbReference>
<dbReference type="Pfam" id="PF07550">
    <property type="entry name" value="Shr-like_HID"/>
    <property type="match status" value="1"/>
</dbReference>
<evidence type="ECO:0000313" key="3">
    <source>
        <dbReference type="Proteomes" id="UP001464555"/>
    </source>
</evidence>
<dbReference type="Proteomes" id="UP001464555">
    <property type="component" value="Unassembled WGS sequence"/>
</dbReference>
<proteinExistence type="predicted"/>
<dbReference type="InterPro" id="IPR003961">
    <property type="entry name" value="FN3_dom"/>
</dbReference>
<keyword evidence="3" id="KW-1185">Reference proteome</keyword>
<sequence>MQKLLLSHFTKVLLFAAMLVGLNSWGQIASDGLNGSGTLLTVAGGAFYNTSTTTSDRPSSVAQYSEGTAAYGVSNATATLTSGNINTSAYAGIEMSFRLAAFSIGSTTNGLDSNDFVTVEVSPDGGTNWWSTVRVGGGSGPNSYWGFASGTGIASTAYDGNATPVDFAPTTTGAQTTNGYSTVKVTGLPAVSSLRVRITLLNNATSERWVVDDFKVTGTVSSAPILAITGTSGHGSTCPTVAATPITYTITNSGTVAASGVSVVSSGTNNADFVVTGLSSTTIAANGGTATFTGTFSPATSGSKTATFTASSTTTNAVSGTINLTGTGTTPVAADFQVLAAQDKTASSATIKSYVYKFGVCPTTIEKGFVFAKASDNNNPAVGGTGVTKTAVAGVTTIGDFSLPVSSLTAETTYNYKSYFYDGTTYTYSNLSTFTTTGTPPALTAAVGATVDAPFVITFTENAAWRNGITSITIDGTTLAAGAYDKTVAGQITFTPSASSPAALLQTAATRSIIINSTNYTATPALSQAIGAGAAARLALTTQPTAPSVNGGTLTAQPVVVVRDQYGNPTTSTASITATATAATWTLGGTVTISATAGTATFSGLTASTPTSLTGATIQFTSPGLTSVTSNTFSIPPVNDLCGNATALTVNAAAIAGTNVGATYTTITGVTSKKDVWYTFVAACTGPYTINVTGTTKDIDMGLYADACPTNSTTVGTAVTVNSSSETLNAASLTSGTTYYIRVYTATTADETAFNIQVVNSFAPTVSAGASATGVSQQGATITGSASVAACSGAITAYGVEISQTLNFTPGSGVQYPGNNISGGNFSVTMSSLAINTTYYYRTYATNTAGTTYSSPQGTFTTTTVPVTLPYNQNFETATTDFAFGAAGTNKWVIGTATQNGGTKSLYISSNGSTYAYTTGSAADTYADIYVDLTSATAATLTFDWKSGGEGTVGGSIYDYGEVYINTGGADILISSTKEFFGSSSAFQNKEILLTPYVGGIRKLRFRWVNDTSTGSGIPLAIDNIVIVASARPVLTTAAISNLTYNAATSGGTITNDGGSAIIARGVVYATTASPTLANTVVSAGTGSGTFVANMTGLIDNKTYYVRAYATNGTTTAYGNEVTFTTNSVNAPVATAATYDGTAGTTGFIANWNASTAATEYFLDVATTTAFGAVVISEDFSGCNGNGTSTNIAGSLNNYLQNAGWTGTSVWEGPGNVKLSASSTAGVITTPTIDLSGNGGTATLTFDVSQFGTDNTSIQVLHAPNGTTFTQVGSNISVGTGGSKTVAITGGTASSKIRIQTTNSNRFYLDNFKIAYSTFVTGYDNLSVGNTTSKNVTGLTAGTTYYYRVRAKGPNSTSANSNVITAIAKLSNVWNGTVWTAGTPPTSNHNAIIQGNYNTSANGTFNANQLVLNSGIFTIASGTNLTVQNEVVNNAGAANFVIENNGNLLQVNDVDNTGAITVAKNSAPLFRLDYAMWSSPVGGETLAGLSPQTLSNRFYRYNPLSDEYATMPGTTTFAEGAGYLIRVANTHPAFVNAQTPGTPWQGTFTGTPNNGDVDVAVTPQQSGVSQGYNAVGNPYPSPINIFAFYAANTGTIADGSALYFWRKKNDASTSYYARVTKLAYTANTGNAWGDAGGNAFNGAPNTWVINPGQGFIVQATGSTVHFNNGMRTAVNNGQIFRTAQDESQIAVSRLWLNLSGQDSFSQAAIGYTDMTTLSLDYGWDGKAFVNDGDLTLFSLAGEETLGIQARPSFDASDVVPMGYQATTAGSYTIALDHMDGVFEAGQDIYLQDNLLNITHDLKQGGYAFTTEAGITTGRFNILYAQPLSTDNPVLDSNSVIVYKEGNSININSGTVDMTGVSVYDTRGRLLYSGKDINATTTVINGLQAEKQVLIINIATTKGDVSKKIIF</sequence>
<accession>A0ABU9HW61</accession>
<dbReference type="NCBIfam" id="NF033708">
    <property type="entry name" value="T9SS_Cterm_ChiA"/>
    <property type="match status" value="1"/>
</dbReference>
<evidence type="ECO:0000259" key="1">
    <source>
        <dbReference type="PROSITE" id="PS50853"/>
    </source>
</evidence>
<reference evidence="2 3" key="1">
    <citation type="submission" date="2024-04" db="EMBL/GenBank/DDBJ databases">
        <title>Flavobacterium sp. DGU11 16S ribosomal RNA gene Genome sequencing and assembly.</title>
        <authorList>
            <person name="Park S."/>
        </authorList>
    </citation>
    <scope>NUCLEOTIDE SEQUENCE [LARGE SCALE GENOMIC DNA]</scope>
    <source>
        <strain evidence="2 3">DGU11</strain>
    </source>
</reference>
<comment type="caution">
    <text evidence="2">The sequence shown here is derived from an EMBL/GenBank/DDBJ whole genome shotgun (WGS) entry which is preliminary data.</text>
</comment>
<dbReference type="Gene3D" id="2.60.40.10">
    <property type="entry name" value="Immunoglobulins"/>
    <property type="match status" value="1"/>
</dbReference>
<feature type="domain" description="Fibronectin type-III" evidence="1">
    <location>
        <begin position="766"/>
        <end position="867"/>
    </location>
</feature>